<feature type="region of interest" description="Disordered" evidence="3">
    <location>
        <begin position="50"/>
        <end position="132"/>
    </location>
</feature>
<feature type="region of interest" description="Disordered" evidence="3">
    <location>
        <begin position="420"/>
        <end position="456"/>
    </location>
</feature>
<dbReference type="Pfam" id="PF14909">
    <property type="entry name" value="SPATA6"/>
    <property type="match status" value="1"/>
</dbReference>
<evidence type="ECO:0000256" key="1">
    <source>
        <dbReference type="ARBA" id="ARBA00006215"/>
    </source>
</evidence>
<reference evidence="5" key="1">
    <citation type="submission" date="2021-09" db="EMBL/GenBank/DDBJ databases">
        <title>The genome of Mauremys mutica provides insights into the evolution of semi-aquatic lifestyle.</title>
        <authorList>
            <person name="Gong S."/>
            <person name="Gao Y."/>
        </authorList>
    </citation>
    <scope>NUCLEOTIDE SEQUENCE</scope>
    <source>
        <strain evidence="5">MM-2020</strain>
        <tissue evidence="5">Muscle</tissue>
    </source>
</reference>
<name>A0A9D3WW57_9SAUR</name>
<comment type="caution">
    <text evidence="5">The sequence shown here is derived from an EMBL/GenBank/DDBJ whole genome shotgun (WGS) entry which is preliminary data.</text>
</comment>
<dbReference type="PANTHER" id="PTHR16435">
    <property type="entry name" value="SPERMATOGENESIS-ASSOCIATED PROTEIN 6 SPATA6"/>
    <property type="match status" value="1"/>
</dbReference>
<dbReference type="PANTHER" id="PTHR16435:SF5">
    <property type="entry name" value="SPERMATOGENESIS ASSOCIATED 6-LIKE PROTEIN"/>
    <property type="match status" value="1"/>
</dbReference>
<feature type="compositionally biased region" description="Polar residues" evidence="3">
    <location>
        <begin position="380"/>
        <end position="393"/>
    </location>
</feature>
<dbReference type="InterPro" id="IPR032732">
    <property type="entry name" value="SPATA6_N"/>
</dbReference>
<evidence type="ECO:0000313" key="6">
    <source>
        <dbReference type="Proteomes" id="UP000827986"/>
    </source>
</evidence>
<evidence type="ECO:0000256" key="3">
    <source>
        <dbReference type="SAM" id="MobiDB-lite"/>
    </source>
</evidence>
<feature type="compositionally biased region" description="Low complexity" evidence="3">
    <location>
        <begin position="101"/>
        <end position="111"/>
    </location>
</feature>
<evidence type="ECO:0000256" key="2">
    <source>
        <dbReference type="ARBA" id="ARBA00022553"/>
    </source>
</evidence>
<keyword evidence="2" id="KW-0597">Phosphoprotein</keyword>
<evidence type="ECO:0000313" key="5">
    <source>
        <dbReference type="EMBL" id="KAH1169234.1"/>
    </source>
</evidence>
<dbReference type="GO" id="GO:0032027">
    <property type="term" value="F:myosin light chain binding"/>
    <property type="evidence" value="ECO:0007669"/>
    <property type="project" value="InterPro"/>
</dbReference>
<protein>
    <recommendedName>
        <fullName evidence="4">Spermatogenesis-associated protein 6 N-terminal domain-containing protein</fullName>
    </recommendedName>
</protein>
<feature type="region of interest" description="Disordered" evidence="3">
    <location>
        <begin position="373"/>
        <end position="393"/>
    </location>
</feature>
<dbReference type="EMBL" id="JAHDVG010000485">
    <property type="protein sequence ID" value="KAH1169234.1"/>
    <property type="molecule type" value="Genomic_DNA"/>
</dbReference>
<keyword evidence="6" id="KW-1185">Reference proteome</keyword>
<sequence>MARLHSALKRRLGSIPPTRRFSRFAGSLSYSLACQGARAGCLRVPKANVGTFESPRQRDASPSGQQRPRGEPDSGGGENPPPQDAAEGGGGAADPRGEAGAGPALARAASEGGRGRAKSGQGSRGREQHIQPSQVTCPGVFLPEKHDIYLSVCILGQYKETECLPPIFPLLFHEKMWFEKVFESAVDPAAVTEMLESNVTTFGLIQLVSSVGDSLAFYEENTRDFLFPEPKLTPVYPGVERELLMKTSPSFPGIAPKIEFSTRTTIIELPLQYRKQFYQGRNRMRIQRSASVSPRRRSISPARCKKTKKKDNKICKSLTRLLRSRSPSPNATKRLCQFCKENQQQQSRLSLGSLGYKLDAETRPPFVVRHVDSANPFGEKTSSQLPYRNPKQNVSSARNSLEFQLKRVLSFDSCDASNSSVKVIREPDEQATSEHDSSSLETDELVNYPGSSPTQGDLTFHRTASFATSPHYRSPSPVRSHSPLQHRLYSNPHFSWEKIHKRVQNLLTSNQAKQRLSFGATDSEIDDVLERRSISLRSSPQDDSLEQRYY</sequence>
<evidence type="ECO:0000259" key="4">
    <source>
        <dbReference type="Pfam" id="PF14909"/>
    </source>
</evidence>
<dbReference type="GO" id="GO:0007283">
    <property type="term" value="P:spermatogenesis"/>
    <property type="evidence" value="ECO:0007669"/>
    <property type="project" value="InterPro"/>
</dbReference>
<gene>
    <name evidence="5" type="ORF">KIL84_013824</name>
</gene>
<accession>A0A9D3WW57</accession>
<comment type="similarity">
    <text evidence="1">Belongs to the SPATA6 family.</text>
</comment>
<feature type="domain" description="Spermatogenesis-associated protein 6 N-terminal" evidence="4">
    <location>
        <begin position="133"/>
        <end position="266"/>
    </location>
</feature>
<organism evidence="5 6">
    <name type="scientific">Mauremys mutica</name>
    <name type="common">yellowpond turtle</name>
    <dbReference type="NCBI Taxonomy" id="74926"/>
    <lineage>
        <taxon>Eukaryota</taxon>
        <taxon>Metazoa</taxon>
        <taxon>Chordata</taxon>
        <taxon>Craniata</taxon>
        <taxon>Vertebrata</taxon>
        <taxon>Euteleostomi</taxon>
        <taxon>Archelosauria</taxon>
        <taxon>Testudinata</taxon>
        <taxon>Testudines</taxon>
        <taxon>Cryptodira</taxon>
        <taxon>Durocryptodira</taxon>
        <taxon>Testudinoidea</taxon>
        <taxon>Geoemydidae</taxon>
        <taxon>Geoemydinae</taxon>
        <taxon>Mauremys</taxon>
    </lineage>
</organism>
<feature type="region of interest" description="Disordered" evidence="3">
    <location>
        <begin position="287"/>
        <end position="306"/>
    </location>
</feature>
<dbReference type="Proteomes" id="UP000827986">
    <property type="component" value="Unassembled WGS sequence"/>
</dbReference>
<proteinExistence type="inferred from homology"/>
<dbReference type="GO" id="GO:0120212">
    <property type="term" value="C:sperm head-tail coupling apparatus"/>
    <property type="evidence" value="ECO:0007669"/>
    <property type="project" value="InterPro"/>
</dbReference>
<dbReference type="InterPro" id="IPR042769">
    <property type="entry name" value="SPATA6_fam"/>
</dbReference>
<feature type="compositionally biased region" description="Basic and acidic residues" evidence="3">
    <location>
        <begin position="423"/>
        <end position="438"/>
    </location>
</feature>
<feature type="compositionally biased region" description="Basic residues" evidence="3">
    <location>
        <begin position="294"/>
        <end position="306"/>
    </location>
</feature>
<dbReference type="AlphaFoldDB" id="A0A9D3WW57"/>